<dbReference type="Gene3D" id="1.20.5.4130">
    <property type="match status" value="1"/>
</dbReference>
<dbReference type="InterPro" id="IPR036388">
    <property type="entry name" value="WH-like_DNA-bd_sf"/>
</dbReference>
<keyword evidence="4" id="KW-0547">Nucleotide-binding</keyword>
<dbReference type="PRINTS" id="PR00364">
    <property type="entry name" value="DISEASERSIST"/>
</dbReference>
<feature type="domain" description="NB-ARC" evidence="7">
    <location>
        <begin position="160"/>
        <end position="271"/>
    </location>
</feature>
<keyword evidence="2" id="KW-0433">Leucine-rich repeat</keyword>
<dbReference type="GO" id="GO:0000166">
    <property type="term" value="F:nucleotide binding"/>
    <property type="evidence" value="ECO:0007669"/>
    <property type="project" value="UniProtKB-KW"/>
</dbReference>
<dbReference type="SUPFAM" id="SSF52058">
    <property type="entry name" value="L domain-like"/>
    <property type="match status" value="1"/>
</dbReference>
<dbReference type="Pfam" id="PF23598">
    <property type="entry name" value="LRR_14"/>
    <property type="match status" value="1"/>
</dbReference>
<keyword evidence="3" id="KW-0677">Repeat</keyword>
<dbReference type="InterPro" id="IPR055414">
    <property type="entry name" value="LRR_R13L4/SHOC2-like"/>
</dbReference>
<keyword evidence="6" id="KW-0175">Coiled coil</keyword>
<evidence type="ECO:0000256" key="6">
    <source>
        <dbReference type="ARBA" id="ARBA00023054"/>
    </source>
</evidence>
<dbReference type="Pfam" id="PF00931">
    <property type="entry name" value="NB-ARC"/>
    <property type="match status" value="1"/>
</dbReference>
<name>A0ABC9B579_9POAL</name>
<organism evidence="11 12">
    <name type="scientific">Urochloa decumbens</name>
    <dbReference type="NCBI Taxonomy" id="240449"/>
    <lineage>
        <taxon>Eukaryota</taxon>
        <taxon>Viridiplantae</taxon>
        <taxon>Streptophyta</taxon>
        <taxon>Embryophyta</taxon>
        <taxon>Tracheophyta</taxon>
        <taxon>Spermatophyta</taxon>
        <taxon>Magnoliopsida</taxon>
        <taxon>Liliopsida</taxon>
        <taxon>Poales</taxon>
        <taxon>Poaceae</taxon>
        <taxon>PACMAD clade</taxon>
        <taxon>Panicoideae</taxon>
        <taxon>Panicodae</taxon>
        <taxon>Paniceae</taxon>
        <taxon>Melinidinae</taxon>
        <taxon>Urochloa</taxon>
    </lineage>
</organism>
<dbReference type="GO" id="GO:0042742">
    <property type="term" value="P:defense response to bacterium"/>
    <property type="evidence" value="ECO:0007669"/>
    <property type="project" value="UniProtKB-ARBA"/>
</dbReference>
<feature type="domain" description="Disease resistance N-terminal" evidence="8">
    <location>
        <begin position="2"/>
        <end position="49"/>
    </location>
</feature>
<accession>A0ABC9B579</accession>
<evidence type="ECO:0000256" key="2">
    <source>
        <dbReference type="ARBA" id="ARBA00022614"/>
    </source>
</evidence>
<evidence type="ECO:0000256" key="4">
    <source>
        <dbReference type="ARBA" id="ARBA00022741"/>
    </source>
</evidence>
<dbReference type="Gene3D" id="1.10.10.10">
    <property type="entry name" value="Winged helix-like DNA-binding domain superfamily/Winged helix DNA-binding domain"/>
    <property type="match status" value="1"/>
</dbReference>
<evidence type="ECO:0000256" key="3">
    <source>
        <dbReference type="ARBA" id="ARBA00022737"/>
    </source>
</evidence>
<dbReference type="InterPro" id="IPR044974">
    <property type="entry name" value="Disease_R_plants"/>
</dbReference>
<evidence type="ECO:0000259" key="10">
    <source>
        <dbReference type="Pfam" id="PF23598"/>
    </source>
</evidence>
<evidence type="ECO:0000313" key="12">
    <source>
        <dbReference type="Proteomes" id="UP001497457"/>
    </source>
</evidence>
<dbReference type="Gene3D" id="3.40.50.300">
    <property type="entry name" value="P-loop containing nucleotide triphosphate hydrolases"/>
    <property type="match status" value="1"/>
</dbReference>
<dbReference type="SMART" id="SM00369">
    <property type="entry name" value="LRR_TYP"/>
    <property type="match status" value="3"/>
</dbReference>
<evidence type="ECO:0000256" key="1">
    <source>
        <dbReference type="ARBA" id="ARBA00008894"/>
    </source>
</evidence>
<sequence>MNQVQCFLNDAEQRRAEESAVNNWLSELKDAMYKADDIIDLARLEGNKLLVDDGSSSRCSATCIIFQLFTCLPNIQKRHEIAVRIRILNTELEKISKLGERFLKLHNMQPKEEDSVVRRMETCELVELNLVGNETLLASTKLVEMILRHKDKKTYKIGIVGTGGGYSKNALLKEVLRKFGIVCKEDETIGELSRKLAAAAKKKSLFLVLDDIWQHEVWTNLLRIPLDTATTTIILVTTRNDTTAQVIGVEDVHRVQLMCDHTGWELLWKCMNINEESEVQNLRDIGMDIVGMCGGLPLAIKVIASILATKERTENEWRKFRNRSAWSMNKLPAELRGALYLSYDDLPRHLKQCFLYCALYPEREIMYGVDLIRFWIVEGFVEEQAGQLLEDTAQEYYTELIYRNLLQPDPIFVGEGRCIMHDLLRCLAQHLSQDECFCGDPQSLDAKSLSKLRRISIVADNGSVMLPDMDKEEIRARTLLIHSDKPTIIVENTIFKRLPYIRVLDLTSSVIKFIPDCIGSLIHLRSLDLDESDISYLPESIGCLINLQVLNLQRCKTLNSLPLGITRLCKLRRLGLSETPINQVPKGIGGLKFLNDLDGFPVGHAIANFTQMQEGWTLEELGGLLQLRRLGIIKLENADHCSTDSVLINKHHLKALDLQCTKHRDEPYSEQEVRNIEETFERLIPPHTLENLGIMNFFAKSYPTWLGTTHLSSLKYLALIYCRSCVHLPAIGQLPNLKYLEIRGATAAGKIGPEFFCCGIGNPGAKEAVAFPKLEKLMIVEMPNWEEWTFPADVEGEAATTSKEVRVDVVTVKQGGDAATPRMHLLPRLEHLILTDCPKLRALPQQLGQGASSLKSLELRRVGSLKVVENFLFLSETLIIAECQGLERVSNIPYVAFLNAVHCRKLRCVEMLDSLQKLFLTNDMSEISNRWLPGLLEQHQKLHKDDLDVYTLPCCSYNASQ</sequence>
<gene>
    <name evidence="11" type="ORF">URODEC1_LOCUS61533</name>
</gene>
<evidence type="ECO:0000313" key="11">
    <source>
        <dbReference type="EMBL" id="CAL4993439.1"/>
    </source>
</evidence>
<dbReference type="FunFam" id="1.10.10.10:FF:000322">
    <property type="entry name" value="Probable disease resistance protein At1g63360"/>
    <property type="match status" value="1"/>
</dbReference>
<keyword evidence="12" id="KW-1185">Reference proteome</keyword>
<proteinExistence type="inferred from homology"/>
<protein>
    <submittedName>
        <fullName evidence="11">Uncharacterized protein</fullName>
    </submittedName>
</protein>
<dbReference type="Pfam" id="PF23559">
    <property type="entry name" value="WHD_DRP"/>
    <property type="match status" value="1"/>
</dbReference>
<dbReference type="AlphaFoldDB" id="A0ABC9B579"/>
<dbReference type="Gene3D" id="3.80.10.10">
    <property type="entry name" value="Ribonuclease Inhibitor"/>
    <property type="match status" value="2"/>
</dbReference>
<evidence type="ECO:0000259" key="9">
    <source>
        <dbReference type="Pfam" id="PF23559"/>
    </source>
</evidence>
<dbReference type="Proteomes" id="UP001497457">
    <property type="component" value="Chromosome 24b"/>
</dbReference>
<evidence type="ECO:0000259" key="7">
    <source>
        <dbReference type="Pfam" id="PF00931"/>
    </source>
</evidence>
<feature type="domain" description="Disease resistance R13L4/SHOC-2-like LRR" evidence="10">
    <location>
        <begin position="495"/>
        <end position="831"/>
    </location>
</feature>
<evidence type="ECO:0000259" key="8">
    <source>
        <dbReference type="Pfam" id="PF18052"/>
    </source>
</evidence>
<dbReference type="InterPro" id="IPR003591">
    <property type="entry name" value="Leu-rich_rpt_typical-subtyp"/>
</dbReference>
<dbReference type="InterPro" id="IPR002182">
    <property type="entry name" value="NB-ARC"/>
</dbReference>
<dbReference type="SUPFAM" id="SSF52540">
    <property type="entry name" value="P-loop containing nucleoside triphosphate hydrolases"/>
    <property type="match status" value="1"/>
</dbReference>
<dbReference type="PANTHER" id="PTHR23155:SF1165">
    <property type="entry name" value="OS11G0676100 PROTEIN"/>
    <property type="match status" value="1"/>
</dbReference>
<dbReference type="Pfam" id="PF18052">
    <property type="entry name" value="Rx_N"/>
    <property type="match status" value="1"/>
</dbReference>
<reference evidence="11" key="1">
    <citation type="submission" date="2024-10" db="EMBL/GenBank/DDBJ databases">
        <authorList>
            <person name="Ryan C."/>
        </authorList>
    </citation>
    <scope>NUCLEOTIDE SEQUENCE [LARGE SCALE GENOMIC DNA]</scope>
</reference>
<dbReference type="GO" id="GO:0002758">
    <property type="term" value="P:innate immune response-activating signaling pathway"/>
    <property type="evidence" value="ECO:0007669"/>
    <property type="project" value="UniProtKB-ARBA"/>
</dbReference>
<feature type="domain" description="Disease resistance protein winged helix" evidence="9">
    <location>
        <begin position="359"/>
        <end position="427"/>
    </location>
</feature>
<evidence type="ECO:0000256" key="5">
    <source>
        <dbReference type="ARBA" id="ARBA00022821"/>
    </source>
</evidence>
<dbReference type="EMBL" id="OZ075134">
    <property type="protein sequence ID" value="CAL4993439.1"/>
    <property type="molecule type" value="Genomic_DNA"/>
</dbReference>
<dbReference type="PANTHER" id="PTHR23155">
    <property type="entry name" value="DISEASE RESISTANCE PROTEIN RP"/>
    <property type="match status" value="1"/>
</dbReference>
<dbReference type="InterPro" id="IPR032675">
    <property type="entry name" value="LRR_dom_sf"/>
</dbReference>
<keyword evidence="5" id="KW-0611">Plant defense</keyword>
<dbReference type="InterPro" id="IPR041118">
    <property type="entry name" value="Rx_N"/>
</dbReference>
<dbReference type="InterPro" id="IPR058922">
    <property type="entry name" value="WHD_DRP"/>
</dbReference>
<dbReference type="InterPro" id="IPR027417">
    <property type="entry name" value="P-loop_NTPase"/>
</dbReference>
<dbReference type="GO" id="GO:0009626">
    <property type="term" value="P:plant-type hypersensitive response"/>
    <property type="evidence" value="ECO:0007669"/>
    <property type="project" value="UniProtKB-ARBA"/>
</dbReference>
<comment type="similarity">
    <text evidence="1">Belongs to the disease resistance NB-LRR family.</text>
</comment>